<feature type="transmembrane region" description="Helical" evidence="2">
    <location>
        <begin position="176"/>
        <end position="200"/>
    </location>
</feature>
<name>A0ABY4PVP6_9ACTN</name>
<feature type="region of interest" description="Disordered" evidence="1">
    <location>
        <begin position="212"/>
        <end position="231"/>
    </location>
</feature>
<feature type="transmembrane region" description="Helical" evidence="2">
    <location>
        <begin position="59"/>
        <end position="76"/>
    </location>
</feature>
<sequence length="231" mass="24720">MREDPDRGEPAGLDTRRPPTWLARAFRGPHPRRLYAVTTTIALLVAAMTSTIISRWLLLPGLALSLGLLWFIAVATDQRRLPLTVFILATAALVLFALFLVQDEVLEDRGRKVGGVVIATAQEGDRTTCEVRYDDGRVAEGPFGGCRGAATGEHISLYVDPKGEVDPSNTAPDATLWLLSIMATASVSCAAVTWAAVIGVRREHDCLSRELAAAPAPVTPPPPPSPPPGRL</sequence>
<evidence type="ECO:0008006" key="5">
    <source>
        <dbReference type="Google" id="ProtNLM"/>
    </source>
</evidence>
<evidence type="ECO:0000313" key="3">
    <source>
        <dbReference type="EMBL" id="UQT57033.1"/>
    </source>
</evidence>
<feature type="compositionally biased region" description="Pro residues" evidence="1">
    <location>
        <begin position="217"/>
        <end position="231"/>
    </location>
</feature>
<gene>
    <name evidence="3" type="ORF">M4V62_19060</name>
</gene>
<organism evidence="3 4">
    <name type="scientific">Streptomyces durmitorensis</name>
    <dbReference type="NCBI Taxonomy" id="319947"/>
    <lineage>
        <taxon>Bacteria</taxon>
        <taxon>Bacillati</taxon>
        <taxon>Actinomycetota</taxon>
        <taxon>Actinomycetes</taxon>
        <taxon>Kitasatosporales</taxon>
        <taxon>Streptomycetaceae</taxon>
        <taxon>Streptomyces</taxon>
    </lineage>
</organism>
<dbReference type="RefSeq" id="WP_249588453.1">
    <property type="nucleotide sequence ID" value="NZ_BAAAQL010000037.1"/>
</dbReference>
<feature type="transmembrane region" description="Helical" evidence="2">
    <location>
        <begin position="34"/>
        <end position="53"/>
    </location>
</feature>
<dbReference type="EMBL" id="CP097289">
    <property type="protein sequence ID" value="UQT57033.1"/>
    <property type="molecule type" value="Genomic_DNA"/>
</dbReference>
<protein>
    <recommendedName>
        <fullName evidence="5">Integral membrane protein</fullName>
    </recommendedName>
</protein>
<feature type="transmembrane region" description="Helical" evidence="2">
    <location>
        <begin position="83"/>
        <end position="101"/>
    </location>
</feature>
<keyword evidence="2" id="KW-1133">Transmembrane helix</keyword>
<proteinExistence type="predicted"/>
<reference evidence="3 4" key="1">
    <citation type="submission" date="2022-05" db="EMBL/GenBank/DDBJ databases">
        <authorList>
            <person name="Zhou X."/>
            <person name="Li K."/>
            <person name="Man Y."/>
        </authorList>
    </citation>
    <scope>NUCLEOTIDE SEQUENCE [LARGE SCALE GENOMIC DNA]</scope>
    <source>
        <strain evidence="3 4">MS405</strain>
    </source>
</reference>
<evidence type="ECO:0000256" key="1">
    <source>
        <dbReference type="SAM" id="MobiDB-lite"/>
    </source>
</evidence>
<accession>A0ABY4PVP6</accession>
<keyword evidence="2" id="KW-0812">Transmembrane</keyword>
<evidence type="ECO:0000256" key="2">
    <source>
        <dbReference type="SAM" id="Phobius"/>
    </source>
</evidence>
<keyword evidence="2" id="KW-0472">Membrane</keyword>
<keyword evidence="4" id="KW-1185">Reference proteome</keyword>
<dbReference type="Proteomes" id="UP000829992">
    <property type="component" value="Chromosome"/>
</dbReference>
<evidence type="ECO:0000313" key="4">
    <source>
        <dbReference type="Proteomes" id="UP000829992"/>
    </source>
</evidence>